<dbReference type="EMBL" id="KN817530">
    <property type="protein sequence ID" value="KJA25727.1"/>
    <property type="molecule type" value="Genomic_DNA"/>
</dbReference>
<name>A0A0D2LE62_HYPSF</name>
<sequence length="88" mass="9077">MSSPASCPVSGKAAAAPPPNQKLLACVIASLPRCRLLKKIDFTSRRVSSSPCLATLDHRSSTQHPWPGPTLPDSAAGPHAPAALARLA</sequence>
<evidence type="ECO:0000313" key="3">
    <source>
        <dbReference type="Proteomes" id="UP000054270"/>
    </source>
</evidence>
<evidence type="ECO:0000256" key="1">
    <source>
        <dbReference type="SAM" id="MobiDB-lite"/>
    </source>
</evidence>
<evidence type="ECO:0000313" key="2">
    <source>
        <dbReference type="EMBL" id="KJA25727.1"/>
    </source>
</evidence>
<accession>A0A0D2LE62</accession>
<reference evidence="3" key="1">
    <citation type="submission" date="2014-04" db="EMBL/GenBank/DDBJ databases">
        <title>Evolutionary Origins and Diversification of the Mycorrhizal Mutualists.</title>
        <authorList>
            <consortium name="DOE Joint Genome Institute"/>
            <consortium name="Mycorrhizal Genomics Consortium"/>
            <person name="Kohler A."/>
            <person name="Kuo A."/>
            <person name="Nagy L.G."/>
            <person name="Floudas D."/>
            <person name="Copeland A."/>
            <person name="Barry K.W."/>
            <person name="Cichocki N."/>
            <person name="Veneault-Fourrey C."/>
            <person name="LaButti K."/>
            <person name="Lindquist E.A."/>
            <person name="Lipzen A."/>
            <person name="Lundell T."/>
            <person name="Morin E."/>
            <person name="Murat C."/>
            <person name="Riley R."/>
            <person name="Ohm R."/>
            <person name="Sun H."/>
            <person name="Tunlid A."/>
            <person name="Henrissat B."/>
            <person name="Grigoriev I.V."/>
            <person name="Hibbett D.S."/>
            <person name="Martin F."/>
        </authorList>
    </citation>
    <scope>NUCLEOTIDE SEQUENCE [LARGE SCALE GENOMIC DNA]</scope>
    <source>
        <strain evidence="3">FD-334 SS-4</strain>
    </source>
</reference>
<dbReference type="AlphaFoldDB" id="A0A0D2LE62"/>
<keyword evidence="3" id="KW-1185">Reference proteome</keyword>
<dbReference type="Proteomes" id="UP000054270">
    <property type="component" value="Unassembled WGS sequence"/>
</dbReference>
<protein>
    <submittedName>
        <fullName evidence="2">Uncharacterized protein</fullName>
    </submittedName>
</protein>
<proteinExistence type="predicted"/>
<feature type="region of interest" description="Disordered" evidence="1">
    <location>
        <begin position="56"/>
        <end position="88"/>
    </location>
</feature>
<organism evidence="2 3">
    <name type="scientific">Hypholoma sublateritium (strain FD-334 SS-4)</name>
    <dbReference type="NCBI Taxonomy" id="945553"/>
    <lineage>
        <taxon>Eukaryota</taxon>
        <taxon>Fungi</taxon>
        <taxon>Dikarya</taxon>
        <taxon>Basidiomycota</taxon>
        <taxon>Agaricomycotina</taxon>
        <taxon>Agaricomycetes</taxon>
        <taxon>Agaricomycetidae</taxon>
        <taxon>Agaricales</taxon>
        <taxon>Agaricineae</taxon>
        <taxon>Strophariaceae</taxon>
        <taxon>Hypholoma</taxon>
    </lineage>
</organism>
<feature type="compositionally biased region" description="Low complexity" evidence="1">
    <location>
        <begin position="75"/>
        <end position="88"/>
    </location>
</feature>
<gene>
    <name evidence="2" type="ORF">HYPSUDRAFT_37171</name>
</gene>